<dbReference type="EMBL" id="HG326223">
    <property type="protein sequence ID" value="CDG13206.1"/>
    <property type="molecule type" value="Genomic_DNA"/>
</dbReference>
<protein>
    <submittedName>
        <fullName evidence="1">Phage protein</fullName>
    </submittedName>
</protein>
<dbReference type="AlphaFoldDB" id="A0ABC9IK53"/>
<accession>A0ABC9IK53</accession>
<dbReference type="KEGG" id="smac:SMDB11_2635A"/>
<evidence type="ECO:0000313" key="2">
    <source>
        <dbReference type="Proteomes" id="UP000018979"/>
    </source>
</evidence>
<organism evidence="1 2">
    <name type="scientific">Serratia marcescens subsp. marcescens Db11</name>
    <dbReference type="NCBI Taxonomy" id="273526"/>
    <lineage>
        <taxon>Bacteria</taxon>
        <taxon>Pseudomonadati</taxon>
        <taxon>Pseudomonadota</taxon>
        <taxon>Gammaproteobacteria</taxon>
        <taxon>Enterobacterales</taxon>
        <taxon>Yersiniaceae</taxon>
        <taxon>Serratia</taxon>
    </lineage>
</organism>
<sequence length="66" mass="7730">MGKLTDADSDALRVMPADWFRPHSLYINRPEYRCERLHAAGVLDTRVIGEYPDLVRQYRKKESQHG</sequence>
<dbReference type="Proteomes" id="UP000018979">
    <property type="component" value="Chromosome I"/>
</dbReference>
<gene>
    <name evidence="1" type="ORF">SMDB11_2635A</name>
</gene>
<reference evidence="1 2" key="1">
    <citation type="submission" date="2013-06" db="EMBL/GenBank/DDBJ databases">
        <authorList>
            <person name="Aslett M."/>
        </authorList>
    </citation>
    <scope>NUCLEOTIDE SEQUENCE [LARGE SCALE GENOMIC DNA]</scope>
    <source>
        <strain evidence="1 2">Db11</strain>
    </source>
</reference>
<proteinExistence type="predicted"/>
<evidence type="ECO:0000313" key="1">
    <source>
        <dbReference type="EMBL" id="CDG13206.1"/>
    </source>
</evidence>
<name>A0ABC9IK53_SERMA</name>
<reference evidence="1 2" key="3">
    <citation type="journal article" date="2014" name="Genome Biol. Evol.">
        <title>Genome evolution and plasticity of Serratia marcescens, an important multidrug-resistant nosocomial pathogen.</title>
        <authorList>
            <person name="Iguchi A."/>
            <person name="Nagaya Y."/>
            <person name="Pradel E."/>
            <person name="Ooka T."/>
            <person name="Ogura Y."/>
            <person name="Katsura K."/>
            <person name="Kurokawa K."/>
            <person name="Oshima K."/>
            <person name="Hattori M."/>
            <person name="Parkhill J."/>
            <person name="Sebaihia M."/>
            <person name="Coulthurst S.J."/>
            <person name="Gotoh N."/>
            <person name="Thomson N.R."/>
            <person name="Ewbank J.J."/>
            <person name="Hayashi T."/>
        </authorList>
    </citation>
    <scope>NUCLEOTIDE SEQUENCE [LARGE SCALE GENOMIC DNA]</scope>
    <source>
        <strain evidence="1 2">Db11</strain>
    </source>
</reference>
<reference evidence="2" key="2">
    <citation type="submission" date="2013-11" db="EMBL/GenBank/DDBJ databases">
        <title>Genome sequences of clinical and environmental isolates of Serratia marcescens.</title>
        <authorList>
            <person name="Iguchi A."/>
            <person name="Komatsu H."/>
            <person name="Nagaya Y."/>
            <person name="Ogura Y."/>
            <person name="Katsura K."/>
            <person name="Kurokawa K."/>
            <person name="Ooka T."/>
            <person name="Hattori M."/>
            <person name="Gotoh N."/>
            <person name="Thomson N."/>
            <person name="Hayashi T."/>
        </authorList>
    </citation>
    <scope>NUCLEOTIDE SEQUENCE [LARGE SCALE GENOMIC DNA]</scope>
    <source>
        <strain evidence="2">Db11</strain>
    </source>
</reference>